<evidence type="ECO:0000256" key="7">
    <source>
        <dbReference type="PIRNR" id="PIRNR000241"/>
    </source>
</evidence>
<name>A0A0C2WIQ2_SERVB</name>
<dbReference type="PIRSF" id="PIRSF000241">
    <property type="entry name" value="Urate_oxidase"/>
    <property type="match status" value="1"/>
</dbReference>
<comment type="pathway">
    <text evidence="2 7">Purine metabolism; urate degradation; (S)-allantoin from urate: step 1/3.</text>
</comment>
<dbReference type="InterPro" id="IPR019842">
    <property type="entry name" value="Uricase_CS"/>
</dbReference>
<evidence type="ECO:0000256" key="10">
    <source>
        <dbReference type="RuleBase" id="RU004455"/>
    </source>
</evidence>
<dbReference type="GO" id="GO:0019628">
    <property type="term" value="P:urate catabolic process"/>
    <property type="evidence" value="ECO:0007669"/>
    <property type="project" value="UniProtKB-UniPathway"/>
</dbReference>
<dbReference type="InterPro" id="IPR002042">
    <property type="entry name" value="Uricase"/>
</dbReference>
<evidence type="ECO:0000256" key="3">
    <source>
        <dbReference type="ARBA" id="ARBA00009760"/>
    </source>
</evidence>
<keyword evidence="12" id="KW-1185">Reference proteome</keyword>
<evidence type="ECO:0000256" key="6">
    <source>
        <dbReference type="ARBA" id="ARBA00023140"/>
    </source>
</evidence>
<dbReference type="OrthoDB" id="9992118at2759"/>
<feature type="active site" description="Charge relay system" evidence="8">
    <location>
        <position position="15"/>
    </location>
</feature>
<organism evidence="11 12">
    <name type="scientific">Serendipita vermifera MAFF 305830</name>
    <dbReference type="NCBI Taxonomy" id="933852"/>
    <lineage>
        <taxon>Eukaryota</taxon>
        <taxon>Fungi</taxon>
        <taxon>Dikarya</taxon>
        <taxon>Basidiomycota</taxon>
        <taxon>Agaricomycotina</taxon>
        <taxon>Agaricomycetes</taxon>
        <taxon>Sebacinales</taxon>
        <taxon>Serendipitaceae</taxon>
        <taxon>Serendipita</taxon>
    </lineage>
</organism>
<dbReference type="PANTHER" id="PTHR42874:SF1">
    <property type="entry name" value="URICASE"/>
    <property type="match status" value="1"/>
</dbReference>
<comment type="catalytic activity">
    <reaction evidence="7 10">
        <text>urate + O2 + H2O = 5-hydroxyisourate + H2O2</text>
        <dbReference type="Rhea" id="RHEA:21368"/>
        <dbReference type="ChEBI" id="CHEBI:15377"/>
        <dbReference type="ChEBI" id="CHEBI:15379"/>
        <dbReference type="ChEBI" id="CHEBI:16240"/>
        <dbReference type="ChEBI" id="CHEBI:17775"/>
        <dbReference type="ChEBI" id="CHEBI:18072"/>
        <dbReference type="EC" id="1.7.3.3"/>
    </reaction>
</comment>
<keyword evidence="6 7" id="KW-0576">Peroxisome</keyword>
<evidence type="ECO:0000313" key="12">
    <source>
        <dbReference type="Proteomes" id="UP000054097"/>
    </source>
</evidence>
<evidence type="ECO:0000256" key="8">
    <source>
        <dbReference type="PIRSR" id="PIRSR000241-1"/>
    </source>
</evidence>
<evidence type="ECO:0000256" key="5">
    <source>
        <dbReference type="ARBA" id="ARBA00023002"/>
    </source>
</evidence>
<feature type="active site" description="Charge relay system" evidence="8">
    <location>
        <position position="63"/>
    </location>
</feature>
<dbReference type="Pfam" id="PF01014">
    <property type="entry name" value="Uricase"/>
    <property type="match status" value="2"/>
</dbReference>
<accession>A0A0C2WIQ2</accession>
<evidence type="ECO:0000256" key="2">
    <source>
        <dbReference type="ARBA" id="ARBA00004831"/>
    </source>
</evidence>
<dbReference type="Gene3D" id="3.10.270.10">
    <property type="entry name" value="Urate Oxidase"/>
    <property type="match status" value="1"/>
</dbReference>
<dbReference type="HOGENOM" id="CLU_048151_0_0_1"/>
<dbReference type="PANTHER" id="PTHR42874">
    <property type="entry name" value="URICASE"/>
    <property type="match status" value="1"/>
</dbReference>
<dbReference type="Proteomes" id="UP000054097">
    <property type="component" value="Unassembled WGS sequence"/>
</dbReference>
<protein>
    <recommendedName>
        <fullName evidence="7 10">Uricase</fullName>
        <ecNumber evidence="7 10">1.7.3.3</ecNumber>
    </recommendedName>
    <alternativeName>
        <fullName evidence="7">Urate oxidase</fullName>
    </alternativeName>
</protein>
<keyword evidence="4 7" id="KW-0659">Purine metabolism</keyword>
<feature type="binding site" evidence="9">
    <location>
        <position position="246"/>
    </location>
    <ligand>
        <name>urate</name>
        <dbReference type="ChEBI" id="CHEBI:17775"/>
    </ligand>
</feature>
<dbReference type="GO" id="GO:0006145">
    <property type="term" value="P:purine nucleobase catabolic process"/>
    <property type="evidence" value="ECO:0007669"/>
    <property type="project" value="TreeGrafter"/>
</dbReference>
<feature type="binding site" evidence="9">
    <location>
        <position position="245"/>
    </location>
    <ligand>
        <name>urate</name>
        <dbReference type="ChEBI" id="CHEBI:17775"/>
    </ligand>
</feature>
<feature type="binding site" evidence="9">
    <location>
        <position position="246"/>
    </location>
    <ligand>
        <name>5-hydroxyisourate</name>
        <dbReference type="ChEBI" id="CHEBI:18072"/>
    </ligand>
</feature>
<sequence length="313" mass="34526">MSEVNVTLSANRYGKDLVRVFRVIRPTTPGGKQIVLEYNVRLMLEGDFGTSYTQADNSKVVATDTMKNTVYVFAKTSPHVATPELFAIHLASHMVTQYAHVTKAFVDIESLKWSRIPVQGVEHKHSFVRDGEEKRTTSVEVDGTQGKDKLAAKVTSGIKDLLVLKSSGSAFENFLRDEYTTLVDVSDRIFSTSVDLTYTFALPALSFSAIDKLEGLDIEAQFNRVSSSAKETTLEVFATDESASVQATLYKMATDIIRKNPSVGSVAYKLPNKHYIPVDLSYMKLNNTKPEDAEVFCPVAAPSGYITATVTRV</sequence>
<feature type="binding site" evidence="9">
    <location>
        <position position="188"/>
    </location>
    <ligand>
        <name>5-hydroxyisourate</name>
        <dbReference type="ChEBI" id="CHEBI:18072"/>
    </ligand>
</feature>
<comment type="similarity">
    <text evidence="3 7 10">Belongs to the uricase family.</text>
</comment>
<evidence type="ECO:0000256" key="1">
    <source>
        <dbReference type="ARBA" id="ARBA00004275"/>
    </source>
</evidence>
<reference evidence="11 12" key="1">
    <citation type="submission" date="2014-04" db="EMBL/GenBank/DDBJ databases">
        <authorList>
            <consortium name="DOE Joint Genome Institute"/>
            <person name="Kuo A."/>
            <person name="Zuccaro A."/>
            <person name="Kohler A."/>
            <person name="Nagy L.G."/>
            <person name="Floudas D."/>
            <person name="Copeland A."/>
            <person name="Barry K.W."/>
            <person name="Cichocki N."/>
            <person name="Veneault-Fourrey C."/>
            <person name="LaButti K."/>
            <person name="Lindquist E.A."/>
            <person name="Lipzen A."/>
            <person name="Lundell T."/>
            <person name="Morin E."/>
            <person name="Murat C."/>
            <person name="Sun H."/>
            <person name="Tunlid A."/>
            <person name="Henrissat B."/>
            <person name="Grigoriev I.V."/>
            <person name="Hibbett D.S."/>
            <person name="Martin F."/>
            <person name="Nordberg H.P."/>
            <person name="Cantor M.N."/>
            <person name="Hua S.X."/>
        </authorList>
    </citation>
    <scope>NUCLEOTIDE SEQUENCE [LARGE SCALE GENOMIC DNA]</scope>
    <source>
        <strain evidence="11 12">MAFF 305830</strain>
    </source>
</reference>
<feature type="binding site" evidence="9">
    <location>
        <position position="245"/>
    </location>
    <ligand>
        <name>5-hydroxyisourate</name>
        <dbReference type="ChEBI" id="CHEBI:18072"/>
    </ligand>
</feature>
<feature type="binding site" evidence="9">
    <location>
        <position position="64"/>
    </location>
    <ligand>
        <name>urate</name>
        <dbReference type="ChEBI" id="CHEBI:17775"/>
    </ligand>
</feature>
<dbReference type="STRING" id="933852.A0A0C2WIQ2"/>
<feature type="binding site" evidence="9">
    <location>
        <position position="272"/>
    </location>
    <ligand>
        <name>O2</name>
        <dbReference type="ChEBI" id="CHEBI:15379"/>
    </ligand>
</feature>
<evidence type="ECO:0000256" key="9">
    <source>
        <dbReference type="PIRSR" id="PIRSR000241-2"/>
    </source>
</evidence>
<evidence type="ECO:0000256" key="4">
    <source>
        <dbReference type="ARBA" id="ARBA00022631"/>
    </source>
</evidence>
<feature type="binding site" evidence="9">
    <location>
        <position position="272"/>
    </location>
    <ligand>
        <name>5-hydroxyisourate</name>
        <dbReference type="ChEBI" id="CHEBI:18072"/>
    </ligand>
</feature>
<gene>
    <name evidence="11" type="ORF">M408DRAFT_16953</name>
</gene>
<comment type="subcellular location">
    <subcellularLocation>
        <location evidence="1 7">Peroxisome</location>
    </subcellularLocation>
</comment>
<feature type="binding site" evidence="9">
    <location>
        <position position="171"/>
    </location>
    <ligand>
        <name>urate</name>
        <dbReference type="ChEBI" id="CHEBI:17775"/>
    </ligand>
</feature>
<dbReference type="SUPFAM" id="SSF55620">
    <property type="entry name" value="Tetrahydrobiopterin biosynthesis enzymes-like"/>
    <property type="match status" value="2"/>
</dbReference>
<reference evidence="12" key="2">
    <citation type="submission" date="2015-01" db="EMBL/GenBank/DDBJ databases">
        <title>Evolutionary Origins and Diversification of the Mycorrhizal Mutualists.</title>
        <authorList>
            <consortium name="DOE Joint Genome Institute"/>
            <consortium name="Mycorrhizal Genomics Consortium"/>
            <person name="Kohler A."/>
            <person name="Kuo A."/>
            <person name="Nagy L.G."/>
            <person name="Floudas D."/>
            <person name="Copeland A."/>
            <person name="Barry K.W."/>
            <person name="Cichocki N."/>
            <person name="Veneault-Fourrey C."/>
            <person name="LaButti K."/>
            <person name="Lindquist E.A."/>
            <person name="Lipzen A."/>
            <person name="Lundell T."/>
            <person name="Morin E."/>
            <person name="Murat C."/>
            <person name="Riley R."/>
            <person name="Ohm R."/>
            <person name="Sun H."/>
            <person name="Tunlid A."/>
            <person name="Henrissat B."/>
            <person name="Grigoriev I.V."/>
            <person name="Hibbett D.S."/>
            <person name="Martin F."/>
        </authorList>
    </citation>
    <scope>NUCLEOTIDE SEQUENCE [LARGE SCALE GENOMIC DNA]</scope>
    <source>
        <strain evidence="12">MAFF 305830</strain>
    </source>
</reference>
<dbReference type="EC" id="1.7.3.3" evidence="7 10"/>
<feature type="binding site" evidence="9">
    <location>
        <position position="63"/>
    </location>
    <ligand>
        <name>O2</name>
        <dbReference type="ChEBI" id="CHEBI:15379"/>
    </ligand>
</feature>
<dbReference type="AlphaFoldDB" id="A0A0C2WIQ2"/>
<feature type="active site" description="Charge relay system" evidence="8">
    <location>
        <position position="274"/>
    </location>
</feature>
<feature type="binding site" evidence="9">
    <location>
        <position position="63"/>
    </location>
    <ligand>
        <name>5-hydroxyisourate</name>
        <dbReference type="ChEBI" id="CHEBI:18072"/>
    </ligand>
</feature>
<feature type="binding site" evidence="9">
    <location>
        <position position="188"/>
    </location>
    <ligand>
        <name>urate</name>
        <dbReference type="ChEBI" id="CHEBI:17775"/>
    </ligand>
</feature>
<feature type="binding site" evidence="9">
    <location>
        <position position="64"/>
    </location>
    <ligand>
        <name>5-hydroxyisourate</name>
        <dbReference type="ChEBI" id="CHEBI:18072"/>
    </ligand>
</feature>
<feature type="binding site" evidence="9">
    <location>
        <position position="272"/>
    </location>
    <ligand>
        <name>urate</name>
        <dbReference type="ChEBI" id="CHEBI:17775"/>
    </ligand>
</feature>
<dbReference type="FunFam" id="3.10.270.10:FF:000001">
    <property type="entry name" value="Uricase"/>
    <property type="match status" value="1"/>
</dbReference>
<proteinExistence type="inferred from homology"/>
<keyword evidence="5 7" id="KW-0560">Oxidoreductase</keyword>
<dbReference type="PRINTS" id="PR00093">
    <property type="entry name" value="URICASE"/>
</dbReference>
<dbReference type="GO" id="GO:0004846">
    <property type="term" value="F:urate oxidase activity"/>
    <property type="evidence" value="ECO:0007669"/>
    <property type="project" value="UniProtKB-EC"/>
</dbReference>
<feature type="binding site" evidence="9">
    <location>
        <position position="63"/>
    </location>
    <ligand>
        <name>urate</name>
        <dbReference type="ChEBI" id="CHEBI:17775"/>
    </ligand>
</feature>
<dbReference type="GO" id="GO:0005777">
    <property type="term" value="C:peroxisome"/>
    <property type="evidence" value="ECO:0007669"/>
    <property type="project" value="UniProtKB-SubCell"/>
</dbReference>
<evidence type="ECO:0000313" key="11">
    <source>
        <dbReference type="EMBL" id="KIM26263.1"/>
    </source>
</evidence>
<dbReference type="PROSITE" id="PS00366">
    <property type="entry name" value="URICASE"/>
    <property type="match status" value="1"/>
</dbReference>
<dbReference type="NCBIfam" id="TIGR03383">
    <property type="entry name" value="urate_oxi"/>
    <property type="match status" value="1"/>
</dbReference>
<feature type="binding site" evidence="9">
    <location>
        <position position="171"/>
    </location>
    <ligand>
        <name>5-hydroxyisourate</name>
        <dbReference type="ChEBI" id="CHEBI:18072"/>
    </ligand>
</feature>
<dbReference type="EMBL" id="KN824307">
    <property type="protein sequence ID" value="KIM26263.1"/>
    <property type="molecule type" value="Genomic_DNA"/>
</dbReference>
<comment type="function">
    <text evidence="7 10">Catalyzes the oxidation of uric acid to 5-hydroxyisourate, which is further processed to form (S)-allantoin.</text>
</comment>
<dbReference type="UniPathway" id="UPA00394">
    <property type="reaction ID" value="UER00650"/>
</dbReference>